<dbReference type="PANTHER" id="PTHR36113">
    <property type="entry name" value="LYASE, PUTATIVE-RELATED-RELATED"/>
    <property type="match status" value="1"/>
</dbReference>
<dbReference type="InterPro" id="IPR004360">
    <property type="entry name" value="Glyas_Fos-R_dOase_dom"/>
</dbReference>
<dbReference type="KEGG" id="eec:EcWSU1_00515"/>
<evidence type="ECO:0000313" key="2">
    <source>
        <dbReference type="EMBL" id="AEW71955.1"/>
    </source>
</evidence>
<dbReference type="SUPFAM" id="SSF54593">
    <property type="entry name" value="Glyoxalase/Bleomycin resistance protein/Dihydroxybiphenyl dioxygenase"/>
    <property type="match status" value="1"/>
</dbReference>
<dbReference type="EMBL" id="CP002886">
    <property type="protein sequence ID" value="AEW71955.1"/>
    <property type="molecule type" value="Genomic_DNA"/>
</dbReference>
<accession>G8LKA8</accession>
<dbReference type="Proteomes" id="UP000007838">
    <property type="component" value="Chromosome"/>
</dbReference>
<dbReference type="PROSITE" id="PS51819">
    <property type="entry name" value="VOC"/>
    <property type="match status" value="1"/>
</dbReference>
<dbReference type="InterPro" id="IPR051332">
    <property type="entry name" value="Fosfomycin_Res_Enzymes"/>
</dbReference>
<dbReference type="PANTHER" id="PTHR36113:SF1">
    <property type="entry name" value="GLYOXALASE_BLEOMYCIN RESISTANCE PROTEIN_DIOXYGENASE"/>
    <property type="match status" value="1"/>
</dbReference>
<sequence>MLCQSALTARITMNIAHVALWTRHLDAQVQFWETVFGGRRNERYLSKNRPGFASHFITLDGGPTLELMTVPDLPDAPAHPEFIGWAHIAIHVGSQADVDRMAAQAQSNGTLLSAPRMTGDGFYEAVIADPDGNRIELTGE</sequence>
<feature type="domain" description="VOC" evidence="1">
    <location>
        <begin position="14"/>
        <end position="140"/>
    </location>
</feature>
<dbReference type="InterPro" id="IPR029068">
    <property type="entry name" value="Glyas_Bleomycin-R_OHBP_Dase"/>
</dbReference>
<dbReference type="Gene3D" id="3.10.180.10">
    <property type="entry name" value="2,3-Dihydroxybiphenyl 1,2-Dioxygenase, domain 1"/>
    <property type="match status" value="1"/>
</dbReference>
<organism evidence="2 3">
    <name type="scientific">Enterobacter ludwigii</name>
    <dbReference type="NCBI Taxonomy" id="299767"/>
    <lineage>
        <taxon>Bacteria</taxon>
        <taxon>Pseudomonadati</taxon>
        <taxon>Pseudomonadota</taxon>
        <taxon>Gammaproteobacteria</taxon>
        <taxon>Enterobacterales</taxon>
        <taxon>Enterobacteriaceae</taxon>
        <taxon>Enterobacter</taxon>
        <taxon>Enterobacter cloacae complex</taxon>
    </lineage>
</organism>
<reference evidence="2 3" key="1">
    <citation type="journal article" date="2011" name="Stand. Genomic Sci.">
        <title>Complete genome of the onion pathogen Enterobacter cloacae EcWSU1.</title>
        <authorList>
            <person name="Humann J.L."/>
            <person name="Wildung M."/>
            <person name="Cheng C.H."/>
            <person name="Lee T."/>
            <person name="Stewart J.E."/>
            <person name="Drew J.C."/>
            <person name="Triplett E.W."/>
            <person name="Main D."/>
            <person name="Schroeder B.K."/>
        </authorList>
    </citation>
    <scope>NUCLEOTIDE SEQUENCE [LARGE SCALE GENOMIC DNA]</scope>
    <source>
        <strain evidence="2 3">EcWSU1</strain>
    </source>
</reference>
<dbReference type="InterPro" id="IPR037523">
    <property type="entry name" value="VOC_core"/>
</dbReference>
<dbReference type="HOGENOM" id="CLU_046006_16_0_6"/>
<name>G8LKA8_9ENTR</name>
<dbReference type="AlphaFoldDB" id="G8LKA8"/>
<evidence type="ECO:0000259" key="1">
    <source>
        <dbReference type="PROSITE" id="PS51819"/>
    </source>
</evidence>
<dbReference type="eggNOG" id="COG0346">
    <property type="taxonomic scope" value="Bacteria"/>
</dbReference>
<dbReference type="Pfam" id="PF00903">
    <property type="entry name" value="Glyoxalase"/>
    <property type="match status" value="1"/>
</dbReference>
<protein>
    <submittedName>
        <fullName evidence="2">YyaH</fullName>
    </submittedName>
</protein>
<evidence type="ECO:0000313" key="3">
    <source>
        <dbReference type="Proteomes" id="UP000007838"/>
    </source>
</evidence>
<gene>
    <name evidence="2" type="primary">yyaH</name>
    <name evidence="2" type="ORF">EcWSU1_00515</name>
</gene>
<proteinExistence type="predicted"/>